<evidence type="ECO:0000259" key="6">
    <source>
        <dbReference type="Pfam" id="PF01979"/>
    </source>
</evidence>
<protein>
    <submittedName>
        <fullName evidence="7">N-acetylglucosamine-6-phosphate deacetylase</fullName>
        <ecNumber evidence="7">3.5.1.25</ecNumber>
    </submittedName>
</protein>
<accession>A0ABV5VVD6</accession>
<feature type="domain" description="Amidohydrolase-related" evidence="6">
    <location>
        <begin position="52"/>
        <end position="391"/>
    </location>
</feature>
<dbReference type="InterPro" id="IPR006680">
    <property type="entry name" value="Amidohydro-rel"/>
</dbReference>
<dbReference type="Gene3D" id="2.30.40.10">
    <property type="entry name" value="Urease, subunit C, domain 1"/>
    <property type="match status" value="1"/>
</dbReference>
<keyword evidence="3 5" id="KW-0378">Hydrolase</keyword>
<reference evidence="7 8" key="1">
    <citation type="submission" date="2024-09" db="EMBL/GenBank/DDBJ databases">
        <authorList>
            <person name="Sun Q."/>
            <person name="Mori K."/>
        </authorList>
    </citation>
    <scope>NUCLEOTIDE SEQUENCE [LARGE SCALE GENOMIC DNA]</scope>
    <source>
        <strain evidence="7 8">JCM 12520</strain>
    </source>
</reference>
<dbReference type="Gene3D" id="3.20.20.140">
    <property type="entry name" value="Metal-dependent hydrolases"/>
    <property type="match status" value="1"/>
</dbReference>
<dbReference type="SUPFAM" id="SSF51556">
    <property type="entry name" value="Metallo-dependent hydrolases"/>
    <property type="match status" value="1"/>
</dbReference>
<dbReference type="PIRSF" id="PIRSF038994">
    <property type="entry name" value="NagA"/>
    <property type="match status" value="1"/>
</dbReference>
<dbReference type="Proteomes" id="UP001589619">
    <property type="component" value="Unassembled WGS sequence"/>
</dbReference>
<dbReference type="InterPro" id="IPR003764">
    <property type="entry name" value="GlcNAc_6-P_deAcase"/>
</dbReference>
<evidence type="ECO:0000256" key="5">
    <source>
        <dbReference type="PIRNR" id="PIRNR038994"/>
    </source>
</evidence>
<evidence type="ECO:0000256" key="2">
    <source>
        <dbReference type="ARBA" id="ARBA00022723"/>
    </source>
</evidence>
<proteinExistence type="inferred from homology"/>
<dbReference type="PANTHER" id="PTHR11113">
    <property type="entry name" value="N-ACETYLGLUCOSAMINE-6-PHOSPHATE DEACETYLASE"/>
    <property type="match status" value="1"/>
</dbReference>
<sequence length="399" mass="42832">MNSDIRTARRFDTGEVVDVRFAGGAITEISPHSDRSGDAAEAPDVKSGLPWISPGWIDLQVNGYAGFDFNADPITVRDVLGVTEQMNRYGVTAYLPTVITGSYERMKQAVGLIGQVCDEQESATASIVGIHVEGPYLSREDGPRGAHPREHVREPDYGEWQRLQEASGNRIRMITIAPEREGMAGFVKRLAEEGIIVCIGHTAADPHELDAAVAAGAVLSTHLGNGSHPTLARHPNYIWHQLGEDRLWASFIPDGHHLAPAVLKSMIRAKRDRFVLVTDCVALGGMPPGTYRSLVGGEVEVHANGRLSTAHNPNILAGSGVTMPECVANAVRMAGLTLREAVEAVTVRPATVLGRPDLGRLVPGAAADLTLFHTHADGSLTVAETIVKGKTAFKRQYEG</sequence>
<dbReference type="EC" id="3.5.1.25" evidence="7"/>
<comment type="caution">
    <text evidence="7">The sequence shown here is derived from an EMBL/GenBank/DDBJ whole genome shotgun (WGS) entry which is preliminary data.</text>
</comment>
<keyword evidence="8" id="KW-1185">Reference proteome</keyword>
<organism evidence="7 8">
    <name type="scientific">Paenibacillus hodogayensis</name>
    <dbReference type="NCBI Taxonomy" id="279208"/>
    <lineage>
        <taxon>Bacteria</taxon>
        <taxon>Bacillati</taxon>
        <taxon>Bacillota</taxon>
        <taxon>Bacilli</taxon>
        <taxon>Bacillales</taxon>
        <taxon>Paenibacillaceae</taxon>
        <taxon>Paenibacillus</taxon>
    </lineage>
</organism>
<dbReference type="GO" id="GO:0008448">
    <property type="term" value="F:N-acetylglucosamine-6-phosphate deacetylase activity"/>
    <property type="evidence" value="ECO:0007669"/>
    <property type="project" value="UniProtKB-EC"/>
</dbReference>
<keyword evidence="2" id="KW-0479">Metal-binding</keyword>
<dbReference type="EMBL" id="JBHMAG010000009">
    <property type="protein sequence ID" value="MFB9752230.1"/>
    <property type="molecule type" value="Genomic_DNA"/>
</dbReference>
<comment type="similarity">
    <text evidence="1 5">Belongs to the metallo-dependent hydrolases superfamily. NagA family.</text>
</comment>
<evidence type="ECO:0000313" key="7">
    <source>
        <dbReference type="EMBL" id="MFB9752230.1"/>
    </source>
</evidence>
<dbReference type="PANTHER" id="PTHR11113:SF14">
    <property type="entry name" value="N-ACETYLGLUCOSAMINE-6-PHOSPHATE DEACETYLASE"/>
    <property type="match status" value="1"/>
</dbReference>
<dbReference type="InterPro" id="IPR011059">
    <property type="entry name" value="Metal-dep_hydrolase_composite"/>
</dbReference>
<dbReference type="RefSeq" id="WP_344911087.1">
    <property type="nucleotide sequence ID" value="NZ_BAAAYO010000010.1"/>
</dbReference>
<keyword evidence="4 5" id="KW-0119">Carbohydrate metabolism</keyword>
<evidence type="ECO:0000313" key="8">
    <source>
        <dbReference type="Proteomes" id="UP001589619"/>
    </source>
</evidence>
<evidence type="ECO:0000256" key="1">
    <source>
        <dbReference type="ARBA" id="ARBA00010716"/>
    </source>
</evidence>
<name>A0ABV5VVD6_9BACL</name>
<gene>
    <name evidence="7" type="primary">nagA</name>
    <name evidence="7" type="ORF">ACFFNY_11745</name>
</gene>
<dbReference type="NCBIfam" id="TIGR00221">
    <property type="entry name" value="nagA"/>
    <property type="match status" value="1"/>
</dbReference>
<dbReference type="Pfam" id="PF01979">
    <property type="entry name" value="Amidohydro_1"/>
    <property type="match status" value="1"/>
</dbReference>
<evidence type="ECO:0000256" key="4">
    <source>
        <dbReference type="ARBA" id="ARBA00023277"/>
    </source>
</evidence>
<dbReference type="InterPro" id="IPR032466">
    <property type="entry name" value="Metal_Hydrolase"/>
</dbReference>
<evidence type="ECO:0000256" key="3">
    <source>
        <dbReference type="ARBA" id="ARBA00022801"/>
    </source>
</evidence>